<dbReference type="InterPro" id="IPR047040">
    <property type="entry name" value="FlhF__GTPase_dom"/>
</dbReference>
<dbReference type="GO" id="GO:0005525">
    <property type="term" value="F:GTP binding"/>
    <property type="evidence" value="ECO:0007669"/>
    <property type="project" value="UniProtKB-UniRule"/>
</dbReference>
<evidence type="ECO:0000313" key="18">
    <source>
        <dbReference type="Proteomes" id="UP000002572"/>
    </source>
</evidence>
<dbReference type="InterPro" id="IPR000897">
    <property type="entry name" value="SRP54_GTPase_dom"/>
</dbReference>
<dbReference type="PANTHER" id="PTHR43134:SF3">
    <property type="entry name" value="FLAGELLAR BIOSYNTHESIS PROTEIN FLHF"/>
    <property type="match status" value="1"/>
</dbReference>
<evidence type="ECO:0000256" key="11">
    <source>
        <dbReference type="ARBA" id="ARBA00023225"/>
    </source>
</evidence>
<keyword evidence="9" id="KW-0342">GTP-binding</keyword>
<evidence type="ECO:0000256" key="6">
    <source>
        <dbReference type="ARBA" id="ARBA00022741"/>
    </source>
</evidence>
<name>E6W664_DESIS</name>
<keyword evidence="18" id="KW-1185">Reference proteome</keyword>
<dbReference type="STRING" id="653733.Selin_1365"/>
<feature type="compositionally biased region" description="Low complexity" evidence="14">
    <location>
        <begin position="123"/>
        <end position="143"/>
    </location>
</feature>
<gene>
    <name evidence="17" type="ordered locus">Selin_1365</name>
</gene>
<evidence type="ECO:0000259" key="15">
    <source>
        <dbReference type="SMART" id="SM00382"/>
    </source>
</evidence>
<evidence type="ECO:0000256" key="12">
    <source>
        <dbReference type="ARBA" id="ARBA00025337"/>
    </source>
</evidence>
<proteinExistence type="inferred from homology"/>
<dbReference type="Gene3D" id="3.40.50.300">
    <property type="entry name" value="P-loop containing nucleotide triphosphate hydrolases"/>
    <property type="match status" value="1"/>
</dbReference>
<feature type="domain" description="AAA+ ATPase" evidence="15">
    <location>
        <begin position="264"/>
        <end position="412"/>
    </location>
</feature>
<evidence type="ECO:0000256" key="13">
    <source>
        <dbReference type="NCBIfam" id="TIGR03499"/>
    </source>
</evidence>
<feature type="region of interest" description="Disordered" evidence="14">
    <location>
        <begin position="108"/>
        <end position="143"/>
    </location>
</feature>
<keyword evidence="8" id="KW-0653">Protein transport</keyword>
<keyword evidence="17" id="KW-0282">Flagellum</keyword>
<dbReference type="AlphaFoldDB" id="E6W664"/>
<evidence type="ECO:0000256" key="14">
    <source>
        <dbReference type="SAM" id="MobiDB-lite"/>
    </source>
</evidence>
<sequence>MQVKRYEVFDMKEAMEKIKQDLGPEAVILSTKTISKSGSFGMFSRPLMEVTAAVDVESQKLTQQERPVAGMAKNLHAAYNSRGALSTVEDVDSDADVQRILSAFKDATSDEGRGSIPSARQNAAGAGRRSATAGVKTTTTPQQEQIQTILQELKALRESMLQQHATDQMFRQQQEQIAELKGILLSLATEKYSARPVFEEKPLNDLYTKLLRAGVDRYICHKMVDALKAKLGSVDDTELVMRNARQLVSRIVPMGDGIEVDGIHPKIVALIGPTGVGKTTTIAKIAADHLLRQGVSVGLITLDTYRIAAVEQLKTYANIIKIPVEVVNQNESLLLALRKNLDKDLVLVDTAGRSHRDTQQIEDLMRFLREEKIKVEVHIVLSASTKEADLNDIMQSFEKVGIDRAIITKLDESSSFGGVFNCLAKRGLPVSYFANGQDVPNDLIPASNHAFFELLTGTPAEEKR</sequence>
<evidence type="ECO:0000259" key="16">
    <source>
        <dbReference type="SMART" id="SM00962"/>
    </source>
</evidence>
<keyword evidence="5" id="KW-1003">Cell membrane</keyword>
<dbReference type="Proteomes" id="UP000002572">
    <property type="component" value="Chromosome"/>
</dbReference>
<evidence type="ECO:0000256" key="10">
    <source>
        <dbReference type="ARBA" id="ARBA00023136"/>
    </source>
</evidence>
<comment type="subcellular location">
    <subcellularLocation>
        <location evidence="1">Cell membrane</location>
        <topology evidence="1">Peripheral membrane protein</topology>
        <orientation evidence="1">Cytoplasmic side</orientation>
    </subcellularLocation>
</comment>
<dbReference type="KEGG" id="din:Selin_1365"/>
<keyword evidence="17" id="KW-0969">Cilium</keyword>
<dbReference type="GO" id="GO:0044781">
    <property type="term" value="P:bacterial-type flagellum organization"/>
    <property type="evidence" value="ECO:0007669"/>
    <property type="project" value="UniProtKB-UniRule"/>
</dbReference>
<evidence type="ECO:0000256" key="1">
    <source>
        <dbReference type="ARBA" id="ARBA00004413"/>
    </source>
</evidence>
<dbReference type="InterPro" id="IPR027417">
    <property type="entry name" value="P-loop_NTPase"/>
</dbReference>
<dbReference type="CDD" id="cd17873">
    <property type="entry name" value="FlhF"/>
    <property type="match status" value="1"/>
</dbReference>
<dbReference type="NCBIfam" id="TIGR03499">
    <property type="entry name" value="FlhF"/>
    <property type="match status" value="1"/>
</dbReference>
<dbReference type="eggNOG" id="COG1419">
    <property type="taxonomic scope" value="Bacteria"/>
</dbReference>
<comment type="similarity">
    <text evidence="2">Belongs to the GTP-binding SRP family.</text>
</comment>
<dbReference type="SUPFAM" id="SSF52540">
    <property type="entry name" value="P-loop containing nucleoside triphosphate hydrolases"/>
    <property type="match status" value="1"/>
</dbReference>
<dbReference type="RefSeq" id="WP_013505981.1">
    <property type="nucleotide sequence ID" value="NC_014836.1"/>
</dbReference>
<evidence type="ECO:0000256" key="9">
    <source>
        <dbReference type="ARBA" id="ARBA00023134"/>
    </source>
</evidence>
<dbReference type="SMART" id="SM00962">
    <property type="entry name" value="SRP54"/>
    <property type="match status" value="1"/>
</dbReference>
<evidence type="ECO:0000313" key="17">
    <source>
        <dbReference type="EMBL" id="ADU66100.1"/>
    </source>
</evidence>
<dbReference type="Pfam" id="PF00448">
    <property type="entry name" value="SRP54"/>
    <property type="match status" value="1"/>
</dbReference>
<dbReference type="InterPro" id="IPR003593">
    <property type="entry name" value="AAA+_ATPase"/>
</dbReference>
<dbReference type="Gene3D" id="1.20.120.1380">
    <property type="entry name" value="Flagellar FlhF biosynthesis protein, N domain"/>
    <property type="match status" value="1"/>
</dbReference>
<dbReference type="GO" id="GO:0003924">
    <property type="term" value="F:GTPase activity"/>
    <property type="evidence" value="ECO:0007669"/>
    <property type="project" value="UniProtKB-UniRule"/>
</dbReference>
<dbReference type="GO" id="GO:0005886">
    <property type="term" value="C:plasma membrane"/>
    <property type="evidence" value="ECO:0007669"/>
    <property type="project" value="UniProtKB-SubCell"/>
</dbReference>
<keyword evidence="17" id="KW-0966">Cell projection</keyword>
<dbReference type="EMBL" id="CP002432">
    <property type="protein sequence ID" value="ADU66100.1"/>
    <property type="molecule type" value="Genomic_DNA"/>
</dbReference>
<dbReference type="OrthoDB" id="9778554at2"/>
<protein>
    <recommendedName>
        <fullName evidence="3 13">Flagellar biosynthesis protein FlhF</fullName>
    </recommendedName>
</protein>
<evidence type="ECO:0000256" key="3">
    <source>
        <dbReference type="ARBA" id="ARBA00014919"/>
    </source>
</evidence>
<evidence type="ECO:0000256" key="7">
    <source>
        <dbReference type="ARBA" id="ARBA00022795"/>
    </source>
</evidence>
<reference evidence="17 18" key="1">
    <citation type="submission" date="2010-12" db="EMBL/GenBank/DDBJ databases">
        <title>Complete sequence of Desulfurispirillum indicum S5.</title>
        <authorList>
            <consortium name="US DOE Joint Genome Institute"/>
            <person name="Lucas S."/>
            <person name="Copeland A."/>
            <person name="Lapidus A."/>
            <person name="Cheng J.-F."/>
            <person name="Goodwin L."/>
            <person name="Pitluck S."/>
            <person name="Chertkov O."/>
            <person name="Held B."/>
            <person name="Detter J.C."/>
            <person name="Han C."/>
            <person name="Tapia R."/>
            <person name="Land M."/>
            <person name="Hauser L."/>
            <person name="Kyrpides N."/>
            <person name="Ivanova N."/>
            <person name="Mikhailova N."/>
            <person name="Haggblom M."/>
            <person name="Rauschenbach I."/>
            <person name="Bini E."/>
            <person name="Woyke T."/>
        </authorList>
    </citation>
    <scope>NUCLEOTIDE SEQUENCE [LARGE SCALE GENOMIC DNA]</scope>
    <source>
        <strain evidence="18">ATCC BAA-1389 / DSM 22839 / S5</strain>
    </source>
</reference>
<dbReference type="InterPro" id="IPR020006">
    <property type="entry name" value="FlhF"/>
</dbReference>
<dbReference type="InParanoid" id="E6W664"/>
<evidence type="ECO:0000256" key="2">
    <source>
        <dbReference type="ARBA" id="ARBA00008531"/>
    </source>
</evidence>
<evidence type="ECO:0000256" key="8">
    <source>
        <dbReference type="ARBA" id="ARBA00022927"/>
    </source>
</evidence>
<feature type="domain" description="SRP54-type proteins GTP-binding" evidence="16">
    <location>
        <begin position="265"/>
        <end position="457"/>
    </location>
</feature>
<dbReference type="PANTHER" id="PTHR43134">
    <property type="entry name" value="SIGNAL RECOGNITION PARTICLE RECEPTOR SUBUNIT ALPHA"/>
    <property type="match status" value="1"/>
</dbReference>
<dbReference type="SMART" id="SM00382">
    <property type="entry name" value="AAA"/>
    <property type="match status" value="1"/>
</dbReference>
<dbReference type="GO" id="GO:0006614">
    <property type="term" value="P:SRP-dependent cotranslational protein targeting to membrane"/>
    <property type="evidence" value="ECO:0007669"/>
    <property type="project" value="UniProtKB-UniRule"/>
</dbReference>
<dbReference type="HOGENOM" id="CLU_009301_11_4_0"/>
<evidence type="ECO:0000256" key="4">
    <source>
        <dbReference type="ARBA" id="ARBA00022448"/>
    </source>
</evidence>
<comment type="function">
    <text evidence="12">Necessary for flagellar biosynthesis. May be involved in translocation of the flagellum.</text>
</comment>
<keyword evidence="7" id="KW-1005">Bacterial flagellum biogenesis</keyword>
<dbReference type="GO" id="GO:0015031">
    <property type="term" value="P:protein transport"/>
    <property type="evidence" value="ECO:0007669"/>
    <property type="project" value="UniProtKB-KW"/>
</dbReference>
<dbReference type="GO" id="GO:0005047">
    <property type="term" value="F:signal recognition particle binding"/>
    <property type="evidence" value="ECO:0007669"/>
    <property type="project" value="TreeGrafter"/>
</dbReference>
<evidence type="ECO:0000256" key="5">
    <source>
        <dbReference type="ARBA" id="ARBA00022475"/>
    </source>
</evidence>
<accession>E6W664</accession>
<organism evidence="17 18">
    <name type="scientific">Desulfurispirillum indicum (strain ATCC BAA-1389 / DSM 22839 / S5)</name>
    <dbReference type="NCBI Taxonomy" id="653733"/>
    <lineage>
        <taxon>Bacteria</taxon>
        <taxon>Pseudomonadati</taxon>
        <taxon>Chrysiogenota</taxon>
        <taxon>Chrysiogenia</taxon>
        <taxon>Chrysiogenales</taxon>
        <taxon>Chrysiogenaceae</taxon>
        <taxon>Desulfurispirillum</taxon>
    </lineage>
</organism>
<keyword evidence="11" id="KW-1006">Bacterial flagellum protein export</keyword>
<keyword evidence="4" id="KW-0813">Transport</keyword>
<keyword evidence="6" id="KW-0547">Nucleotide-binding</keyword>
<keyword evidence="10" id="KW-0472">Membrane</keyword>
<dbReference type="FunFam" id="3.40.50.300:FF:000695">
    <property type="entry name" value="Flagellar biosynthesis regulator FlhF"/>
    <property type="match status" value="1"/>
</dbReference>